<dbReference type="InterPro" id="IPR012854">
    <property type="entry name" value="Cu_amine_oxidase-like_N"/>
</dbReference>
<name>A0ABW0HXN9_9BACL</name>
<evidence type="ECO:0000313" key="4">
    <source>
        <dbReference type="Proteomes" id="UP001596113"/>
    </source>
</evidence>
<dbReference type="InterPro" id="IPR036582">
    <property type="entry name" value="Mao_N_sf"/>
</dbReference>
<organism evidence="3 4">
    <name type="scientific">Cohnella soli</name>
    <dbReference type="NCBI Taxonomy" id="425005"/>
    <lineage>
        <taxon>Bacteria</taxon>
        <taxon>Bacillati</taxon>
        <taxon>Bacillota</taxon>
        <taxon>Bacilli</taxon>
        <taxon>Bacillales</taxon>
        <taxon>Paenibacillaceae</taxon>
        <taxon>Cohnella</taxon>
    </lineage>
</organism>
<reference evidence="4" key="1">
    <citation type="journal article" date="2019" name="Int. J. Syst. Evol. Microbiol.">
        <title>The Global Catalogue of Microorganisms (GCM) 10K type strain sequencing project: providing services to taxonomists for standard genome sequencing and annotation.</title>
        <authorList>
            <consortium name="The Broad Institute Genomics Platform"/>
            <consortium name="The Broad Institute Genome Sequencing Center for Infectious Disease"/>
            <person name="Wu L."/>
            <person name="Ma J."/>
        </authorList>
    </citation>
    <scope>NUCLEOTIDE SEQUENCE [LARGE SCALE GENOMIC DNA]</scope>
    <source>
        <strain evidence="4">CGMCC 1.18575</strain>
    </source>
</reference>
<accession>A0ABW0HXN9</accession>
<proteinExistence type="predicted"/>
<gene>
    <name evidence="3" type="ORF">ACFPOF_23775</name>
</gene>
<evidence type="ECO:0000259" key="2">
    <source>
        <dbReference type="Pfam" id="PF07833"/>
    </source>
</evidence>
<feature type="signal peptide" evidence="1">
    <location>
        <begin position="1"/>
        <end position="23"/>
    </location>
</feature>
<sequence length="282" mass="31029">MKKFLACVVLSSMLVVAASPTYAASGQIKIDGVAVVSDAKPETKNSRIMVPLRTISENLGAKVEWFKSEVTLTKNDIKVTLKPNSKSAAKNGKTIQLDAAPYIKNDRMFVPIRFISETFGCTVDYSKSTVSVTTSPLVIDGVTIGALQQEYHMTMGGVVQHINGNAYKEAIYRLFTENRGEKTEAPADYSWRANYGTPGSYYKGSQFDFLDKKGKSIKRFDLYSLTGPSDVDTLPDYPDVLIHDVSENQWYVSSLDAKAEIMKAVDTAFINGFVKIISNTVA</sequence>
<dbReference type="EMBL" id="JBHSMI010000042">
    <property type="protein sequence ID" value="MFC5405774.1"/>
    <property type="molecule type" value="Genomic_DNA"/>
</dbReference>
<evidence type="ECO:0000256" key="1">
    <source>
        <dbReference type="SAM" id="SignalP"/>
    </source>
</evidence>
<dbReference type="Proteomes" id="UP001596113">
    <property type="component" value="Unassembled WGS sequence"/>
</dbReference>
<dbReference type="Pfam" id="PF07833">
    <property type="entry name" value="Cu_amine_oxidN1"/>
    <property type="match status" value="1"/>
</dbReference>
<dbReference type="Gene3D" id="3.30.457.10">
    <property type="entry name" value="Copper amine oxidase-like, N-terminal domain"/>
    <property type="match status" value="1"/>
</dbReference>
<keyword evidence="1" id="KW-0732">Signal</keyword>
<keyword evidence="4" id="KW-1185">Reference proteome</keyword>
<dbReference type="RefSeq" id="WP_378137367.1">
    <property type="nucleotide sequence ID" value="NZ_JBHSMI010000042.1"/>
</dbReference>
<protein>
    <submittedName>
        <fullName evidence="3">Copper amine oxidase N-terminal domain-containing protein</fullName>
    </submittedName>
</protein>
<feature type="chain" id="PRO_5046242304" evidence="1">
    <location>
        <begin position="24"/>
        <end position="282"/>
    </location>
</feature>
<feature type="domain" description="Copper amine oxidase-like N-terminal" evidence="2">
    <location>
        <begin position="30"/>
        <end position="133"/>
    </location>
</feature>
<evidence type="ECO:0000313" key="3">
    <source>
        <dbReference type="EMBL" id="MFC5405774.1"/>
    </source>
</evidence>
<comment type="caution">
    <text evidence="3">The sequence shown here is derived from an EMBL/GenBank/DDBJ whole genome shotgun (WGS) entry which is preliminary data.</text>
</comment>
<dbReference type="SUPFAM" id="SSF55383">
    <property type="entry name" value="Copper amine oxidase, domain N"/>
    <property type="match status" value="2"/>
</dbReference>